<reference evidence="1 2" key="1">
    <citation type="submission" date="2023-10" db="EMBL/GenBank/DDBJ databases">
        <title>Complete Genome Sequence of Limnobacter thiooxidans CS-K2T, Isolated from freshwater lake sediments in Bavaria, Germany.</title>
        <authorList>
            <person name="Naruki M."/>
            <person name="Watanabe A."/>
            <person name="Warashina T."/>
            <person name="Morita T."/>
            <person name="Arakawa K."/>
        </authorList>
    </citation>
    <scope>NUCLEOTIDE SEQUENCE [LARGE SCALE GENOMIC DNA]</scope>
    <source>
        <strain evidence="1 2">CS-K2</strain>
    </source>
</reference>
<evidence type="ECO:0000313" key="1">
    <source>
        <dbReference type="EMBL" id="BET25363.1"/>
    </source>
</evidence>
<keyword evidence="2" id="KW-1185">Reference proteome</keyword>
<protein>
    <submittedName>
        <fullName evidence="1">Uncharacterized protein</fullName>
    </submittedName>
</protein>
<dbReference type="EMBL" id="AP028947">
    <property type="protein sequence ID" value="BET25363.1"/>
    <property type="molecule type" value="Genomic_DNA"/>
</dbReference>
<organism evidence="1 2">
    <name type="scientific">Limnobacter thiooxidans</name>
    <dbReference type="NCBI Taxonomy" id="131080"/>
    <lineage>
        <taxon>Bacteria</taxon>
        <taxon>Pseudomonadati</taxon>
        <taxon>Pseudomonadota</taxon>
        <taxon>Betaproteobacteria</taxon>
        <taxon>Burkholderiales</taxon>
        <taxon>Burkholderiaceae</taxon>
        <taxon>Limnobacter</taxon>
    </lineage>
</organism>
<evidence type="ECO:0000313" key="2">
    <source>
        <dbReference type="Proteomes" id="UP001329151"/>
    </source>
</evidence>
<gene>
    <name evidence="1" type="ORF">RGQ30_08640</name>
</gene>
<proteinExistence type="predicted"/>
<accession>A0AA86MAT1</accession>
<name>A0AA86MAT1_9BURK</name>
<dbReference type="AlphaFoldDB" id="A0AA86MAT1"/>
<dbReference type="Proteomes" id="UP001329151">
    <property type="component" value="Chromosome"/>
</dbReference>
<sequence>MIERLAGDLGEDMASNKQALALFQTALLSRIYWEARTTSFDSAGELLNAYHSRFAWITDWNPMKREQYLGGFHNYASDHQLRRRWRNVWDARWNEHYFFLKKFADTDPDFGLRIAIEFSEINRRNNAIAAPHEQELVRAAVQLKPALLKTDRATLQALVQWWLQFEQEDESYARTLVREHFFTELRPWLVANLRVKTKRLGPPEPDYPWRQNCLALLADQSDLDAVGNPWTYIQDNAPVFLRASETVTWGDGTKRTVVFFSQAQMREVLQQPIPQNDRTALAEWLDARLADITDGKGAWANNDDSRSMALAMKAALLSR</sequence>
<dbReference type="KEGG" id="lto:RGQ30_08640"/>